<protein>
    <submittedName>
        <fullName evidence="1">Uncharacterized protein</fullName>
    </submittedName>
</protein>
<dbReference type="AlphaFoldDB" id="A0A644ZIS0"/>
<proteinExistence type="predicted"/>
<comment type="caution">
    <text evidence="1">The sequence shown here is derived from an EMBL/GenBank/DDBJ whole genome shotgun (WGS) entry which is preliminary data.</text>
</comment>
<evidence type="ECO:0000313" key="1">
    <source>
        <dbReference type="EMBL" id="MPM39731.1"/>
    </source>
</evidence>
<dbReference type="EMBL" id="VSSQ01008750">
    <property type="protein sequence ID" value="MPM39731.1"/>
    <property type="molecule type" value="Genomic_DNA"/>
</dbReference>
<gene>
    <name evidence="1" type="ORF">SDC9_86365</name>
</gene>
<name>A0A644ZIS0_9ZZZZ</name>
<accession>A0A644ZIS0</accession>
<organism evidence="1">
    <name type="scientific">bioreactor metagenome</name>
    <dbReference type="NCBI Taxonomy" id="1076179"/>
    <lineage>
        <taxon>unclassified sequences</taxon>
        <taxon>metagenomes</taxon>
        <taxon>ecological metagenomes</taxon>
    </lineage>
</organism>
<reference evidence="1" key="1">
    <citation type="submission" date="2019-08" db="EMBL/GenBank/DDBJ databases">
        <authorList>
            <person name="Kucharzyk K."/>
            <person name="Murdoch R.W."/>
            <person name="Higgins S."/>
            <person name="Loffler F."/>
        </authorList>
    </citation>
    <scope>NUCLEOTIDE SEQUENCE</scope>
</reference>
<sequence>MPEFCFYGHAIFHGIFYYPASPFDILFKAFGRSIDHYGGEPIVDTSTYRIIVHCMVQMQYDRYSIVVRNSLDHSADAVFSDMLDASGTYLSDDRRLFPCRSPNDPLNILKSEEIKAANGIIASFGIF</sequence>